<dbReference type="AlphaFoldDB" id="A0A3B0SPY7"/>
<gene>
    <name evidence="1" type="ORF">MNBD_ALPHA04-1855</name>
</gene>
<dbReference type="EMBL" id="UOEF01000362">
    <property type="protein sequence ID" value="VAW03057.1"/>
    <property type="molecule type" value="Genomic_DNA"/>
</dbReference>
<organism evidence="1">
    <name type="scientific">hydrothermal vent metagenome</name>
    <dbReference type="NCBI Taxonomy" id="652676"/>
    <lineage>
        <taxon>unclassified sequences</taxon>
        <taxon>metagenomes</taxon>
        <taxon>ecological metagenomes</taxon>
    </lineage>
</organism>
<protein>
    <submittedName>
        <fullName evidence="1">Uncharacterized protein</fullName>
    </submittedName>
</protein>
<proteinExistence type="predicted"/>
<accession>A0A3B0SPY7</accession>
<dbReference type="PROSITE" id="PS51257">
    <property type="entry name" value="PROKAR_LIPOPROTEIN"/>
    <property type="match status" value="1"/>
</dbReference>
<name>A0A3B0SPY7_9ZZZZ</name>
<evidence type="ECO:0000313" key="1">
    <source>
        <dbReference type="EMBL" id="VAW03057.1"/>
    </source>
</evidence>
<sequence length="183" mass="19964">MTRLSILTLVMAFILAACTGPIETRVETLVPTALPATKIFSFTEKPEQNNRLYQDARAMVASALESKGFSQADSASILVQIALANRPANIGIDVGENEEKTPRSVEKKQKFLQSCKDREHRLIVTLTDQITGSSLYSGIASEYHCKGTLEASLPYLVEAAMADLGSAPHLNIRKRTITRAGLE</sequence>
<reference evidence="1" key="1">
    <citation type="submission" date="2018-06" db="EMBL/GenBank/DDBJ databases">
        <authorList>
            <person name="Zhirakovskaya E."/>
        </authorList>
    </citation>
    <scope>NUCLEOTIDE SEQUENCE</scope>
</reference>